<sequence length="382" mass="41605">MTRDSATMTEPLVDVDPREEELVGTLGIMAEIMTQDNDTPKHGIFLNLAPYARDALSAYPHSDRVVREATRLLIGLTPFYSNYTHLVIESGIYGALINTYLMGACDSLPLTVLVLRALALGMRGGEDIDPDHHFTRTVMDRLLPEAIYTHNGDAEVVKEARAVFRQLPYTGTPTQSSKVEVAIGSIALFPESAAVVGWALEELAKGYGFDGVDFGEALGADIIGRVLVSWRDRDCRIIGLALDYLYLLAREDKPHISSWLDEDLAEILVSYVHTPVSDTLLSEKALRVIAKLSESKAGVSVLCSLNMSTELLSTIGPSEPVAPPAKRDTGYGVRADRVSLAGRVTDTVKSIALRLRTQRQAQRHVCSGAEGSQDSGNAEHKD</sequence>
<dbReference type="InterPro" id="IPR016024">
    <property type="entry name" value="ARM-type_fold"/>
</dbReference>
<feature type="region of interest" description="Disordered" evidence="1">
    <location>
        <begin position="363"/>
        <end position="382"/>
    </location>
</feature>
<gene>
    <name evidence="2" type="ORF">KIPB_001682</name>
</gene>
<dbReference type="SUPFAM" id="SSF48371">
    <property type="entry name" value="ARM repeat"/>
    <property type="match status" value="1"/>
</dbReference>
<reference evidence="2 3" key="1">
    <citation type="journal article" date="2018" name="PLoS ONE">
        <title>The draft genome of Kipferlia bialata reveals reductive genome evolution in fornicate parasites.</title>
        <authorList>
            <person name="Tanifuji G."/>
            <person name="Takabayashi S."/>
            <person name="Kume K."/>
            <person name="Takagi M."/>
            <person name="Nakayama T."/>
            <person name="Kamikawa R."/>
            <person name="Inagaki Y."/>
            <person name="Hashimoto T."/>
        </authorList>
    </citation>
    <scope>NUCLEOTIDE SEQUENCE [LARGE SCALE GENOMIC DNA]</scope>
    <source>
        <strain evidence="2">NY0173</strain>
    </source>
</reference>
<keyword evidence="3" id="KW-1185">Reference proteome</keyword>
<evidence type="ECO:0000313" key="2">
    <source>
        <dbReference type="EMBL" id="GIQ80821.1"/>
    </source>
</evidence>
<evidence type="ECO:0000256" key="1">
    <source>
        <dbReference type="SAM" id="MobiDB-lite"/>
    </source>
</evidence>
<proteinExistence type="predicted"/>
<accession>A0A9K3CP77</accession>
<name>A0A9K3CP77_9EUKA</name>
<dbReference type="AlphaFoldDB" id="A0A9K3CP77"/>
<dbReference type="Proteomes" id="UP000265618">
    <property type="component" value="Unassembled WGS sequence"/>
</dbReference>
<comment type="caution">
    <text evidence="2">The sequence shown here is derived from an EMBL/GenBank/DDBJ whole genome shotgun (WGS) entry which is preliminary data.</text>
</comment>
<protein>
    <recommendedName>
        <fullName evidence="4">Armadillo-type fold</fullName>
    </recommendedName>
</protein>
<dbReference type="EMBL" id="BDIP01000248">
    <property type="protein sequence ID" value="GIQ80821.1"/>
    <property type="molecule type" value="Genomic_DNA"/>
</dbReference>
<evidence type="ECO:0000313" key="3">
    <source>
        <dbReference type="Proteomes" id="UP000265618"/>
    </source>
</evidence>
<organism evidence="2 3">
    <name type="scientific">Kipferlia bialata</name>
    <dbReference type="NCBI Taxonomy" id="797122"/>
    <lineage>
        <taxon>Eukaryota</taxon>
        <taxon>Metamonada</taxon>
        <taxon>Carpediemonas-like organisms</taxon>
        <taxon>Kipferlia</taxon>
    </lineage>
</organism>
<evidence type="ECO:0008006" key="4">
    <source>
        <dbReference type="Google" id="ProtNLM"/>
    </source>
</evidence>